<dbReference type="Proteomes" id="UP000682733">
    <property type="component" value="Unassembled WGS sequence"/>
</dbReference>
<dbReference type="SMART" id="SM00271">
    <property type="entry name" value="DnaJ"/>
    <property type="match status" value="1"/>
</dbReference>
<dbReference type="GO" id="GO:0031207">
    <property type="term" value="C:Sec62/Sec63 complex"/>
    <property type="evidence" value="ECO:0007669"/>
    <property type="project" value="TreeGrafter"/>
</dbReference>
<sequence>MCFWSPAFSGDATILRWPHVRVNDEVLKSCYILNLKEVTVAEIKRAYRELSKKHHPDRGGDPEQFKEISKAYKTLTDEEAKNNWKQYGNPDGRGVTHFGIALPKWLVDHKNSVFVLLAYAGIFMIVLPVIVCVWWQKSARYAGDHILIETAQLYYILLGRTPNMIIK</sequence>
<keyword evidence="1" id="KW-0812">Transmembrane</keyword>
<accession>A0A8S2FEN7</accession>
<dbReference type="CDD" id="cd06257">
    <property type="entry name" value="DnaJ"/>
    <property type="match status" value="1"/>
</dbReference>
<evidence type="ECO:0000313" key="4">
    <source>
        <dbReference type="EMBL" id="CAF4239608.1"/>
    </source>
</evidence>
<feature type="non-terminal residue" evidence="3">
    <location>
        <position position="1"/>
    </location>
</feature>
<dbReference type="InterPro" id="IPR036869">
    <property type="entry name" value="J_dom_sf"/>
</dbReference>
<dbReference type="GO" id="GO:0008320">
    <property type="term" value="F:protein transmembrane transporter activity"/>
    <property type="evidence" value="ECO:0007669"/>
    <property type="project" value="TreeGrafter"/>
</dbReference>
<dbReference type="GO" id="GO:0003723">
    <property type="term" value="F:RNA binding"/>
    <property type="evidence" value="ECO:0007669"/>
    <property type="project" value="TreeGrafter"/>
</dbReference>
<dbReference type="PROSITE" id="PS50076">
    <property type="entry name" value="DNAJ_2"/>
    <property type="match status" value="1"/>
</dbReference>
<dbReference type="InterPro" id="IPR001623">
    <property type="entry name" value="DnaJ_domain"/>
</dbReference>
<dbReference type="Pfam" id="PF00226">
    <property type="entry name" value="DnaJ"/>
    <property type="match status" value="1"/>
</dbReference>
<evidence type="ECO:0000313" key="3">
    <source>
        <dbReference type="EMBL" id="CAF1443825.1"/>
    </source>
</evidence>
<dbReference type="PANTHER" id="PTHR24075:SF0">
    <property type="entry name" value="TRANSLOCATION PROTEIN SEC63 HOMOLOG"/>
    <property type="match status" value="1"/>
</dbReference>
<protein>
    <recommendedName>
        <fullName evidence="2">J domain-containing protein</fullName>
    </recommendedName>
</protein>
<dbReference type="Gene3D" id="1.10.287.110">
    <property type="entry name" value="DnaJ domain"/>
    <property type="match status" value="1"/>
</dbReference>
<evidence type="ECO:0000313" key="5">
    <source>
        <dbReference type="Proteomes" id="UP000677228"/>
    </source>
</evidence>
<feature type="domain" description="J" evidence="2">
    <location>
        <begin position="25"/>
        <end position="88"/>
    </location>
</feature>
<gene>
    <name evidence="3" type="ORF">OVA965_LOCUS34547</name>
    <name evidence="4" type="ORF">TMI583_LOCUS35470</name>
</gene>
<dbReference type="EMBL" id="CAJNOK010029121">
    <property type="protein sequence ID" value="CAF1443825.1"/>
    <property type="molecule type" value="Genomic_DNA"/>
</dbReference>
<name>A0A8S2FEN7_9BILA</name>
<keyword evidence="1" id="KW-1133">Transmembrane helix</keyword>
<dbReference type="AlphaFoldDB" id="A0A8S2FEN7"/>
<dbReference type="GO" id="GO:0006620">
    <property type="term" value="P:post-translational protein targeting to endoplasmic reticulum membrane"/>
    <property type="evidence" value="ECO:0007669"/>
    <property type="project" value="TreeGrafter"/>
</dbReference>
<comment type="caution">
    <text evidence="3">The sequence shown here is derived from an EMBL/GenBank/DDBJ whole genome shotgun (WGS) entry which is preliminary data.</text>
</comment>
<keyword evidence="1" id="KW-0472">Membrane</keyword>
<reference evidence="3" key="1">
    <citation type="submission" date="2021-02" db="EMBL/GenBank/DDBJ databases">
        <authorList>
            <person name="Nowell W R."/>
        </authorList>
    </citation>
    <scope>NUCLEOTIDE SEQUENCE</scope>
</reference>
<dbReference type="SUPFAM" id="SSF46565">
    <property type="entry name" value="Chaperone J-domain"/>
    <property type="match status" value="1"/>
</dbReference>
<dbReference type="EMBL" id="CAJOBA010050934">
    <property type="protein sequence ID" value="CAF4239608.1"/>
    <property type="molecule type" value="Genomic_DNA"/>
</dbReference>
<dbReference type="GO" id="GO:0006614">
    <property type="term" value="P:SRP-dependent cotranslational protein targeting to membrane"/>
    <property type="evidence" value="ECO:0007669"/>
    <property type="project" value="TreeGrafter"/>
</dbReference>
<feature type="transmembrane region" description="Helical" evidence="1">
    <location>
        <begin position="113"/>
        <end position="135"/>
    </location>
</feature>
<evidence type="ECO:0000256" key="1">
    <source>
        <dbReference type="SAM" id="Phobius"/>
    </source>
</evidence>
<organism evidence="3 5">
    <name type="scientific">Didymodactylos carnosus</name>
    <dbReference type="NCBI Taxonomy" id="1234261"/>
    <lineage>
        <taxon>Eukaryota</taxon>
        <taxon>Metazoa</taxon>
        <taxon>Spiralia</taxon>
        <taxon>Gnathifera</taxon>
        <taxon>Rotifera</taxon>
        <taxon>Eurotatoria</taxon>
        <taxon>Bdelloidea</taxon>
        <taxon>Philodinida</taxon>
        <taxon>Philodinidae</taxon>
        <taxon>Didymodactylos</taxon>
    </lineage>
</organism>
<dbReference type="Proteomes" id="UP000677228">
    <property type="component" value="Unassembled WGS sequence"/>
</dbReference>
<dbReference type="PANTHER" id="PTHR24075">
    <property type="entry name" value="SEC63 DOMAIN-CONTAINING"/>
    <property type="match status" value="1"/>
</dbReference>
<evidence type="ECO:0000259" key="2">
    <source>
        <dbReference type="PROSITE" id="PS50076"/>
    </source>
</evidence>
<proteinExistence type="predicted"/>